<keyword evidence="8 16" id="KW-0067">ATP-binding</keyword>
<comment type="catalytic activity">
    <reaction evidence="15">
        <text>Cu(+)(in) + ATP + H2O = Cu(+)(out) + ADP + phosphate + H(+)</text>
        <dbReference type="Rhea" id="RHEA:25792"/>
        <dbReference type="ChEBI" id="CHEBI:15377"/>
        <dbReference type="ChEBI" id="CHEBI:15378"/>
        <dbReference type="ChEBI" id="CHEBI:30616"/>
        <dbReference type="ChEBI" id="CHEBI:43474"/>
        <dbReference type="ChEBI" id="CHEBI:49552"/>
        <dbReference type="ChEBI" id="CHEBI:456216"/>
        <dbReference type="EC" id="7.2.2.8"/>
    </reaction>
</comment>
<reference evidence="18 19" key="1">
    <citation type="submission" date="2020-04" db="EMBL/GenBank/DDBJ databases">
        <title>Ramlibacter sp. G-1-2-2 isolated from soil.</title>
        <authorList>
            <person name="Dahal R.H."/>
        </authorList>
    </citation>
    <scope>NUCLEOTIDE SEQUENCE [LARGE SCALE GENOMIC DNA]</scope>
    <source>
        <strain evidence="18 19">G-1-2-2</strain>
    </source>
</reference>
<evidence type="ECO:0000256" key="15">
    <source>
        <dbReference type="ARBA" id="ARBA00049289"/>
    </source>
</evidence>
<dbReference type="GO" id="GO:0140581">
    <property type="term" value="F:P-type monovalent copper transporter activity"/>
    <property type="evidence" value="ECO:0007669"/>
    <property type="project" value="UniProtKB-EC"/>
</dbReference>
<dbReference type="GO" id="GO:0005524">
    <property type="term" value="F:ATP binding"/>
    <property type="evidence" value="ECO:0007669"/>
    <property type="project" value="UniProtKB-UniRule"/>
</dbReference>
<dbReference type="InterPro" id="IPR008250">
    <property type="entry name" value="ATPase_P-typ_transduc_dom_A_sf"/>
</dbReference>
<feature type="transmembrane region" description="Helical" evidence="16">
    <location>
        <begin position="178"/>
        <end position="194"/>
    </location>
</feature>
<dbReference type="InterPro" id="IPR023298">
    <property type="entry name" value="ATPase_P-typ_TM_dom_sf"/>
</dbReference>
<dbReference type="InterPro" id="IPR001757">
    <property type="entry name" value="P_typ_ATPase"/>
</dbReference>
<dbReference type="GO" id="GO:0016463">
    <property type="term" value="F:P-type zinc transporter activity"/>
    <property type="evidence" value="ECO:0007669"/>
    <property type="project" value="UniProtKB-EC"/>
</dbReference>
<dbReference type="GO" id="GO:0015086">
    <property type="term" value="F:cadmium ion transmembrane transporter activity"/>
    <property type="evidence" value="ECO:0007669"/>
    <property type="project" value="TreeGrafter"/>
</dbReference>
<feature type="domain" description="HMA" evidence="17">
    <location>
        <begin position="38"/>
        <end position="102"/>
    </location>
</feature>
<keyword evidence="10 16" id="KW-1133">Transmembrane helix</keyword>
<protein>
    <submittedName>
        <fullName evidence="18">Heavy metal translocating P-type ATPase</fullName>
    </submittedName>
</protein>
<comment type="similarity">
    <text evidence="2 16">Belongs to the cation transport ATPase (P-type) (TC 3.A.3) family. Type IB subfamily.</text>
</comment>
<keyword evidence="7" id="KW-0187">Copper transport</keyword>
<dbReference type="NCBIfam" id="TIGR01511">
    <property type="entry name" value="ATPase-IB1_Cu"/>
    <property type="match status" value="1"/>
</dbReference>
<evidence type="ECO:0000256" key="11">
    <source>
        <dbReference type="ARBA" id="ARBA00023008"/>
    </source>
</evidence>
<evidence type="ECO:0000256" key="9">
    <source>
        <dbReference type="ARBA" id="ARBA00022967"/>
    </source>
</evidence>
<dbReference type="SFLD" id="SFLDS00003">
    <property type="entry name" value="Haloacid_Dehalogenase"/>
    <property type="match status" value="1"/>
</dbReference>
<feature type="transmembrane region" description="Helical" evidence="16">
    <location>
        <begin position="688"/>
        <end position="705"/>
    </location>
</feature>
<dbReference type="InterPro" id="IPR051014">
    <property type="entry name" value="Cation_Transport_ATPase_IB"/>
</dbReference>
<evidence type="ECO:0000256" key="14">
    <source>
        <dbReference type="ARBA" id="ARBA00047308"/>
    </source>
</evidence>
<evidence type="ECO:0000256" key="12">
    <source>
        <dbReference type="ARBA" id="ARBA00023065"/>
    </source>
</evidence>
<dbReference type="Pfam" id="PF00122">
    <property type="entry name" value="E1-E2_ATPase"/>
    <property type="match status" value="1"/>
</dbReference>
<dbReference type="InterPro" id="IPR036412">
    <property type="entry name" value="HAD-like_sf"/>
</dbReference>
<keyword evidence="6 16" id="KW-0547">Nucleotide-binding</keyword>
<dbReference type="InterPro" id="IPR059000">
    <property type="entry name" value="ATPase_P-type_domA"/>
</dbReference>
<dbReference type="InterPro" id="IPR023214">
    <property type="entry name" value="HAD_sf"/>
</dbReference>
<keyword evidence="19" id="KW-1185">Reference proteome</keyword>
<name>A0A848H443_9BURK</name>
<dbReference type="InterPro" id="IPR006121">
    <property type="entry name" value="HMA_dom"/>
</dbReference>
<dbReference type="GO" id="GO:0012505">
    <property type="term" value="C:endomembrane system"/>
    <property type="evidence" value="ECO:0007669"/>
    <property type="project" value="UniProtKB-SubCell"/>
</dbReference>
<evidence type="ECO:0000256" key="6">
    <source>
        <dbReference type="ARBA" id="ARBA00022741"/>
    </source>
</evidence>
<dbReference type="GO" id="GO:0005886">
    <property type="term" value="C:plasma membrane"/>
    <property type="evidence" value="ECO:0007669"/>
    <property type="project" value="UniProtKB-SubCell"/>
</dbReference>
<dbReference type="Pfam" id="PF00702">
    <property type="entry name" value="Hydrolase"/>
    <property type="match status" value="1"/>
</dbReference>
<dbReference type="SUPFAM" id="SSF81665">
    <property type="entry name" value="Calcium ATPase, transmembrane domain M"/>
    <property type="match status" value="1"/>
</dbReference>
<dbReference type="Proteomes" id="UP000541185">
    <property type="component" value="Unassembled WGS sequence"/>
</dbReference>
<evidence type="ECO:0000256" key="5">
    <source>
        <dbReference type="ARBA" id="ARBA00022723"/>
    </source>
</evidence>
<gene>
    <name evidence="18" type="ORF">HHL11_12170</name>
</gene>
<dbReference type="InterPro" id="IPR018303">
    <property type="entry name" value="ATPase_P-typ_P_site"/>
</dbReference>
<evidence type="ECO:0000313" key="19">
    <source>
        <dbReference type="Proteomes" id="UP000541185"/>
    </source>
</evidence>
<keyword evidence="5 16" id="KW-0479">Metal-binding</keyword>
<dbReference type="AlphaFoldDB" id="A0A848H443"/>
<dbReference type="SUPFAM" id="SSF55008">
    <property type="entry name" value="HMA, heavy metal-associated domain"/>
    <property type="match status" value="1"/>
</dbReference>
<dbReference type="Gene3D" id="3.40.1110.10">
    <property type="entry name" value="Calcium-transporting ATPase, cytoplasmic domain N"/>
    <property type="match status" value="1"/>
</dbReference>
<feature type="transmembrane region" description="Helical" evidence="16">
    <location>
        <begin position="347"/>
        <end position="365"/>
    </location>
</feature>
<dbReference type="EMBL" id="JABBFX010000001">
    <property type="protein sequence ID" value="NML44512.1"/>
    <property type="molecule type" value="Genomic_DNA"/>
</dbReference>
<dbReference type="GO" id="GO:0046872">
    <property type="term" value="F:metal ion binding"/>
    <property type="evidence" value="ECO:0007669"/>
    <property type="project" value="UniProtKB-KW"/>
</dbReference>
<evidence type="ECO:0000256" key="4">
    <source>
        <dbReference type="ARBA" id="ARBA00022692"/>
    </source>
</evidence>
<evidence type="ECO:0000256" key="3">
    <source>
        <dbReference type="ARBA" id="ARBA00022448"/>
    </source>
</evidence>
<accession>A0A848H443</accession>
<evidence type="ECO:0000256" key="10">
    <source>
        <dbReference type="ARBA" id="ARBA00022989"/>
    </source>
</evidence>
<keyword evidence="12" id="KW-0406">Ion transport</keyword>
<evidence type="ECO:0000256" key="2">
    <source>
        <dbReference type="ARBA" id="ARBA00006024"/>
    </source>
</evidence>
<comment type="subcellular location">
    <subcellularLocation>
        <location evidence="16">Cell membrane</location>
    </subcellularLocation>
    <subcellularLocation>
        <location evidence="1">Endomembrane system</location>
        <topology evidence="1">Multi-pass membrane protein</topology>
    </subcellularLocation>
</comment>
<dbReference type="PANTHER" id="PTHR48085:SF5">
    <property type="entry name" value="CADMIUM_ZINC-TRANSPORTING ATPASE HMA4-RELATED"/>
    <property type="match status" value="1"/>
</dbReference>
<dbReference type="PRINTS" id="PR00941">
    <property type="entry name" value="CDATPASE"/>
</dbReference>
<keyword evidence="3" id="KW-0813">Transport</keyword>
<dbReference type="Gene3D" id="3.40.50.1000">
    <property type="entry name" value="HAD superfamily/HAD-like"/>
    <property type="match status" value="1"/>
</dbReference>
<dbReference type="GO" id="GO:0016887">
    <property type="term" value="F:ATP hydrolysis activity"/>
    <property type="evidence" value="ECO:0007669"/>
    <property type="project" value="InterPro"/>
</dbReference>
<keyword evidence="9" id="KW-1278">Translocase</keyword>
<evidence type="ECO:0000256" key="1">
    <source>
        <dbReference type="ARBA" id="ARBA00004127"/>
    </source>
</evidence>
<evidence type="ECO:0000256" key="8">
    <source>
        <dbReference type="ARBA" id="ARBA00022840"/>
    </source>
</evidence>
<comment type="catalytic activity">
    <reaction evidence="14">
        <text>Zn(2+)(in) + ATP + H2O = Zn(2+)(out) + ADP + phosphate + H(+)</text>
        <dbReference type="Rhea" id="RHEA:20621"/>
        <dbReference type="ChEBI" id="CHEBI:15377"/>
        <dbReference type="ChEBI" id="CHEBI:15378"/>
        <dbReference type="ChEBI" id="CHEBI:29105"/>
        <dbReference type="ChEBI" id="CHEBI:30616"/>
        <dbReference type="ChEBI" id="CHEBI:43474"/>
        <dbReference type="ChEBI" id="CHEBI:456216"/>
        <dbReference type="EC" id="7.2.2.12"/>
    </reaction>
</comment>
<dbReference type="PRINTS" id="PR00119">
    <property type="entry name" value="CATATPASE"/>
</dbReference>
<dbReference type="InterPro" id="IPR027256">
    <property type="entry name" value="P-typ_ATPase_IB"/>
</dbReference>
<dbReference type="InterPro" id="IPR044492">
    <property type="entry name" value="P_typ_ATPase_HD_dom"/>
</dbReference>
<keyword evidence="4 16" id="KW-0812">Transmembrane</keyword>
<keyword evidence="11" id="KW-0186">Copper</keyword>
<dbReference type="PROSITE" id="PS00154">
    <property type="entry name" value="ATPASE_E1_E2"/>
    <property type="match status" value="1"/>
</dbReference>
<dbReference type="PROSITE" id="PS50846">
    <property type="entry name" value="HMA_2"/>
    <property type="match status" value="1"/>
</dbReference>
<keyword evidence="13 16" id="KW-0472">Membrane</keyword>
<evidence type="ECO:0000313" key="18">
    <source>
        <dbReference type="EMBL" id="NML44512.1"/>
    </source>
</evidence>
<dbReference type="Gene3D" id="2.70.150.10">
    <property type="entry name" value="Calcium-transporting ATPase, cytoplasmic transduction domain A"/>
    <property type="match status" value="1"/>
</dbReference>
<dbReference type="FunFam" id="2.70.150.10:FF:000002">
    <property type="entry name" value="Copper-transporting ATPase 1, putative"/>
    <property type="match status" value="1"/>
</dbReference>
<dbReference type="SFLD" id="SFLDG00002">
    <property type="entry name" value="C1.7:_P-type_atpase_like"/>
    <property type="match status" value="1"/>
</dbReference>
<keyword evidence="16" id="KW-1003">Cell membrane</keyword>
<dbReference type="NCBIfam" id="TIGR01525">
    <property type="entry name" value="ATPase-IB_hvy"/>
    <property type="match status" value="1"/>
</dbReference>
<comment type="caution">
    <text evidence="18">The sequence shown here is derived from an EMBL/GenBank/DDBJ whole genome shotgun (WGS) entry which is preliminary data.</text>
</comment>
<dbReference type="SFLD" id="SFLDF00027">
    <property type="entry name" value="p-type_atpase"/>
    <property type="match status" value="1"/>
</dbReference>
<evidence type="ECO:0000259" key="17">
    <source>
        <dbReference type="PROSITE" id="PS50846"/>
    </source>
</evidence>
<dbReference type="NCBIfam" id="TIGR01494">
    <property type="entry name" value="ATPase_P-type"/>
    <property type="match status" value="1"/>
</dbReference>
<feature type="transmembrane region" description="Helical" evidence="16">
    <location>
        <begin position="711"/>
        <end position="732"/>
    </location>
</feature>
<feature type="transmembrane region" description="Helical" evidence="16">
    <location>
        <begin position="149"/>
        <end position="166"/>
    </location>
</feature>
<feature type="transmembrane region" description="Helical" evidence="16">
    <location>
        <begin position="377"/>
        <end position="402"/>
    </location>
</feature>
<dbReference type="PANTHER" id="PTHR48085">
    <property type="entry name" value="CADMIUM/ZINC-TRANSPORTING ATPASE HMA2-RELATED"/>
    <property type="match status" value="1"/>
</dbReference>
<dbReference type="InterPro" id="IPR036163">
    <property type="entry name" value="HMA_dom_sf"/>
</dbReference>
<organism evidence="18 19">
    <name type="scientific">Ramlibacter agri</name>
    <dbReference type="NCBI Taxonomy" id="2728837"/>
    <lineage>
        <taxon>Bacteria</taxon>
        <taxon>Pseudomonadati</taxon>
        <taxon>Pseudomonadota</taxon>
        <taxon>Betaproteobacteria</taxon>
        <taxon>Burkholderiales</taxon>
        <taxon>Comamonadaceae</taxon>
        <taxon>Ramlibacter</taxon>
    </lineage>
</organism>
<dbReference type="FunFam" id="3.40.50.1000:FF:000144">
    <property type="entry name" value="copper-transporting ATPase 1 isoform X2"/>
    <property type="match status" value="1"/>
</dbReference>
<proteinExistence type="inferred from homology"/>
<dbReference type="SUPFAM" id="SSF81653">
    <property type="entry name" value="Calcium ATPase, transduction domain A"/>
    <property type="match status" value="1"/>
</dbReference>
<dbReference type="SUPFAM" id="SSF56784">
    <property type="entry name" value="HAD-like"/>
    <property type="match status" value="1"/>
</dbReference>
<evidence type="ECO:0000256" key="13">
    <source>
        <dbReference type="ARBA" id="ARBA00023136"/>
    </source>
</evidence>
<sequence length="739" mass="76844">MPAEPSLPRPRRVIPIAAVTAPVAVPQKFALAPEAATQRSTLRIANMCCPVEEALIRKRLGGMQEVADLSFDLLNRKLSVAHVPDALPAVLAALADVGMAGLPDAPAQQAADPAAGKSWFAENRKLLLGGACALAAELCALALGDHSLLPAAFALVAIALSGVETYRKGFIALRHLSLNINALMALAVTGAVLIGQWPEAAMVMVLFGIAEAIEARSLDRARRAVQSLMAMAPETATVRTVSGWQPLPVAGVAIGSIVRVRPAERIPLDGVVTAGASAVDQAPITGESVPVDKAAGDALFAGSVNQHGELEFRTTAAASDSTLARIVRTVQEAQASRAPMQRFVDQFAAWYTPAVVAIAMAVAVLPPLLAGADWFTWIYRALVMLVVACPCALVISTPVTLVSGLTAAARRGILVKGGRFLEGGGKLRVLALDKTGTLTRGKPAVTDFIALVGTREEQLRRAAALAARSDHPVSHAVAVHAAQLRELPEVTGFAAQPGRGVSGHVEGRLLQMGNHRLVEEAGACSPELEAQLAALEEQGKTAIVLVEGKVPQAVIGVADTVRPESAEAVAALKRLGVHPVMLTGDNAHTARAIARQVGIEEVRSELLPHDKLAAITQLQAGGVAVGMVGDGANDAPALARADCGFAMGAAGTDAAIDTADVALMDDDPRKLPAFIALSRRTRSVLRQNIVLAIAIKGVFLGLTVAGEATLWMAVFADMGTSLLVVFNGLRLLRTARAGR</sequence>
<evidence type="ECO:0000256" key="7">
    <source>
        <dbReference type="ARBA" id="ARBA00022796"/>
    </source>
</evidence>
<dbReference type="InterPro" id="IPR023299">
    <property type="entry name" value="ATPase_P-typ_cyto_dom_N"/>
</dbReference>
<evidence type="ECO:0000256" key="16">
    <source>
        <dbReference type="RuleBase" id="RU362081"/>
    </source>
</evidence>